<gene>
    <name evidence="1" type="ORF">BV926_04970</name>
</gene>
<accession>A0ABD6VTE9</accession>
<evidence type="ECO:0000313" key="1">
    <source>
        <dbReference type="EMBL" id="POE28421.1"/>
    </source>
</evidence>
<evidence type="ECO:0000313" key="2">
    <source>
        <dbReference type="Proteomes" id="UP000237274"/>
    </source>
</evidence>
<proteinExistence type="predicted"/>
<organism evidence="1 2">
    <name type="scientific">Pectobacterium odoriferum</name>
    <dbReference type="NCBI Taxonomy" id="78398"/>
    <lineage>
        <taxon>Bacteria</taxon>
        <taxon>Pseudomonadati</taxon>
        <taxon>Pseudomonadota</taxon>
        <taxon>Gammaproteobacteria</taxon>
        <taxon>Enterobacterales</taxon>
        <taxon>Pectobacteriaceae</taxon>
        <taxon>Pectobacterium</taxon>
    </lineage>
</organism>
<sequence>MRVASHDVLTTFRFIDFDYTRHTSSCLCVGRPYSPQSLTYVSSWGLAQLPRYKAMRPCPKGPTQSVVQNAQVLSRNSNYLGYTP</sequence>
<name>A0ABD6VTE9_9GAMM</name>
<dbReference type="AlphaFoldDB" id="A0ABD6VTE9"/>
<reference evidence="1 2" key="1">
    <citation type="submission" date="2017-01" db="EMBL/GenBank/DDBJ databases">
        <title>Comparative Genomics of 38 Pectobacterium strains comprising three species revealed the characteristics of Pectobacterium carotovorum.</title>
        <authorList>
            <person name="Xie H."/>
            <person name="Ma Y."/>
            <person name="Li X."/>
        </authorList>
    </citation>
    <scope>NUCLEOTIDE SEQUENCE [LARGE SCALE GENOMIC DNA]</scope>
    <source>
        <strain evidence="1 2">Q142</strain>
    </source>
</reference>
<protein>
    <submittedName>
        <fullName evidence="1">Uncharacterized protein</fullName>
    </submittedName>
</protein>
<dbReference type="Proteomes" id="UP000237274">
    <property type="component" value="Unassembled WGS sequence"/>
</dbReference>
<comment type="caution">
    <text evidence="1">The sequence shown here is derived from an EMBL/GenBank/DDBJ whole genome shotgun (WGS) entry which is preliminary data.</text>
</comment>
<dbReference type="EMBL" id="MTAO01000002">
    <property type="protein sequence ID" value="POE28421.1"/>
    <property type="molecule type" value="Genomic_DNA"/>
</dbReference>